<name>A0A0E9WAY9_ANGAN</name>
<sequence>MPITNYLRFRSYSSARTPEPEKSRNGQNSQRYLPDDTIWTCSLFPLCHVLFCES</sequence>
<protein>
    <submittedName>
        <fullName evidence="1">Uncharacterized protein</fullName>
    </submittedName>
</protein>
<proteinExistence type="predicted"/>
<reference evidence="1" key="1">
    <citation type="submission" date="2014-11" db="EMBL/GenBank/DDBJ databases">
        <authorList>
            <person name="Amaro Gonzalez C."/>
        </authorList>
    </citation>
    <scope>NUCLEOTIDE SEQUENCE</scope>
</reference>
<organism evidence="1">
    <name type="scientific">Anguilla anguilla</name>
    <name type="common">European freshwater eel</name>
    <name type="synonym">Muraena anguilla</name>
    <dbReference type="NCBI Taxonomy" id="7936"/>
    <lineage>
        <taxon>Eukaryota</taxon>
        <taxon>Metazoa</taxon>
        <taxon>Chordata</taxon>
        <taxon>Craniata</taxon>
        <taxon>Vertebrata</taxon>
        <taxon>Euteleostomi</taxon>
        <taxon>Actinopterygii</taxon>
        <taxon>Neopterygii</taxon>
        <taxon>Teleostei</taxon>
        <taxon>Anguilliformes</taxon>
        <taxon>Anguillidae</taxon>
        <taxon>Anguilla</taxon>
    </lineage>
</organism>
<evidence type="ECO:0000313" key="1">
    <source>
        <dbReference type="EMBL" id="JAH87564.1"/>
    </source>
</evidence>
<reference evidence="1" key="2">
    <citation type="journal article" date="2015" name="Fish Shellfish Immunol.">
        <title>Early steps in the European eel (Anguilla anguilla)-Vibrio vulnificus interaction in the gills: Role of the RtxA13 toxin.</title>
        <authorList>
            <person name="Callol A."/>
            <person name="Pajuelo D."/>
            <person name="Ebbesson L."/>
            <person name="Teles M."/>
            <person name="MacKenzie S."/>
            <person name="Amaro C."/>
        </authorList>
    </citation>
    <scope>NUCLEOTIDE SEQUENCE</scope>
</reference>
<dbReference type="EMBL" id="GBXM01021013">
    <property type="protein sequence ID" value="JAH87564.1"/>
    <property type="molecule type" value="Transcribed_RNA"/>
</dbReference>
<accession>A0A0E9WAY9</accession>
<dbReference type="AlphaFoldDB" id="A0A0E9WAY9"/>